<protein>
    <submittedName>
        <fullName evidence="1">Uncharacterized protein</fullName>
    </submittedName>
</protein>
<organism evidence="1 2">
    <name type="scientific">Saccharomonospora amisosensis</name>
    <dbReference type="NCBI Taxonomy" id="1128677"/>
    <lineage>
        <taxon>Bacteria</taxon>
        <taxon>Bacillati</taxon>
        <taxon>Actinomycetota</taxon>
        <taxon>Actinomycetes</taxon>
        <taxon>Pseudonocardiales</taxon>
        <taxon>Pseudonocardiaceae</taxon>
        <taxon>Saccharomonospora</taxon>
    </lineage>
</organism>
<sequence length="39" mass="4395">MAAQHADVWNMPGGRIDDAVRRSALLDRYCTEVGPIPRR</sequence>
<reference evidence="1 2" key="1">
    <citation type="submission" date="2020-03" db="EMBL/GenBank/DDBJ databases">
        <title>Sequencing the genomes of 1000 actinobacteria strains.</title>
        <authorList>
            <person name="Klenk H.-P."/>
        </authorList>
    </citation>
    <scope>NUCLEOTIDE SEQUENCE [LARGE SCALE GENOMIC DNA]</scope>
    <source>
        <strain evidence="1 2">DSM 45685</strain>
    </source>
</reference>
<comment type="caution">
    <text evidence="1">The sequence shown here is derived from an EMBL/GenBank/DDBJ whole genome shotgun (WGS) entry which is preliminary data.</text>
</comment>
<dbReference type="Proteomes" id="UP000545493">
    <property type="component" value="Unassembled WGS sequence"/>
</dbReference>
<gene>
    <name evidence="1" type="ORF">FHU38_004158</name>
</gene>
<name>A0A7X5UU93_9PSEU</name>
<keyword evidence="2" id="KW-1185">Reference proteome</keyword>
<evidence type="ECO:0000313" key="1">
    <source>
        <dbReference type="EMBL" id="NIJ13814.1"/>
    </source>
</evidence>
<proteinExistence type="predicted"/>
<accession>A0A7X5UU93</accession>
<dbReference type="EMBL" id="JAAOYM010000001">
    <property type="protein sequence ID" value="NIJ13814.1"/>
    <property type="molecule type" value="Genomic_DNA"/>
</dbReference>
<evidence type="ECO:0000313" key="2">
    <source>
        <dbReference type="Proteomes" id="UP000545493"/>
    </source>
</evidence>
<dbReference type="AlphaFoldDB" id="A0A7X5UU93"/>